<dbReference type="NCBIfam" id="TIGR01063">
    <property type="entry name" value="gyrA"/>
    <property type="match status" value="1"/>
</dbReference>
<dbReference type="GO" id="GO:0003677">
    <property type="term" value="F:DNA binding"/>
    <property type="evidence" value="ECO:0007669"/>
    <property type="project" value="UniProtKB-UniRule"/>
</dbReference>
<dbReference type="GO" id="GO:0006265">
    <property type="term" value="P:DNA topological change"/>
    <property type="evidence" value="ECO:0007669"/>
    <property type="project" value="UniProtKB-UniRule"/>
</dbReference>
<evidence type="ECO:0000256" key="6">
    <source>
        <dbReference type="ARBA" id="ARBA00023125"/>
    </source>
</evidence>
<keyword evidence="6 9" id="KW-0238">DNA-binding</keyword>
<evidence type="ECO:0000313" key="13">
    <source>
        <dbReference type="Proteomes" id="UP000196053"/>
    </source>
</evidence>
<comment type="subcellular location">
    <subcellularLocation>
        <location evidence="9">Cytoplasm</location>
    </subcellularLocation>
</comment>
<evidence type="ECO:0000256" key="5">
    <source>
        <dbReference type="ARBA" id="ARBA00023029"/>
    </source>
</evidence>
<dbReference type="Gene3D" id="1.10.268.10">
    <property type="entry name" value="Topoisomerase, domain 3"/>
    <property type="match status" value="1"/>
</dbReference>
<dbReference type="GO" id="GO:0005694">
    <property type="term" value="C:chromosome"/>
    <property type="evidence" value="ECO:0007669"/>
    <property type="project" value="InterPro"/>
</dbReference>
<evidence type="ECO:0000256" key="9">
    <source>
        <dbReference type="HAMAP-Rule" id="MF_01897"/>
    </source>
</evidence>
<dbReference type="SUPFAM" id="SSF56719">
    <property type="entry name" value="Type II DNA topoisomerase"/>
    <property type="match status" value="1"/>
</dbReference>
<keyword evidence="4 9" id="KW-0067">ATP-binding</keyword>
<dbReference type="FunFam" id="1.10.268.10:FF:000001">
    <property type="entry name" value="DNA gyrase subunit A"/>
    <property type="match status" value="1"/>
</dbReference>
<dbReference type="CDD" id="cd00187">
    <property type="entry name" value="TOP4c"/>
    <property type="match status" value="1"/>
</dbReference>
<dbReference type="GO" id="GO:0005524">
    <property type="term" value="F:ATP binding"/>
    <property type="evidence" value="ECO:0007669"/>
    <property type="project" value="UniProtKB-UniRule"/>
</dbReference>
<dbReference type="EMBL" id="LN879430">
    <property type="protein sequence ID" value="CUH91581.1"/>
    <property type="molecule type" value="Genomic_DNA"/>
</dbReference>
<dbReference type="SMART" id="SM00434">
    <property type="entry name" value="TOP4c"/>
    <property type="match status" value="1"/>
</dbReference>
<dbReference type="KEGG" id="hsd:SD1D_0006"/>
<dbReference type="Gene3D" id="2.120.10.90">
    <property type="entry name" value="DNA gyrase/topoisomerase IV, subunit A, C-terminal"/>
    <property type="match status" value="1"/>
</dbReference>
<comment type="catalytic activity">
    <reaction evidence="1 9 10">
        <text>ATP-dependent breakage, passage and rejoining of double-stranded DNA.</text>
        <dbReference type="EC" id="5.6.2.2"/>
    </reaction>
</comment>
<dbReference type="HAMAP" id="MF_01897">
    <property type="entry name" value="GyrA"/>
    <property type="match status" value="1"/>
</dbReference>
<dbReference type="InterPro" id="IPR002205">
    <property type="entry name" value="Topo_IIA_dom_A"/>
</dbReference>
<dbReference type="PROSITE" id="PS52040">
    <property type="entry name" value="TOPO_IIA"/>
    <property type="match status" value="1"/>
</dbReference>
<evidence type="ECO:0000259" key="11">
    <source>
        <dbReference type="PROSITE" id="PS52040"/>
    </source>
</evidence>
<dbReference type="GO" id="GO:0005737">
    <property type="term" value="C:cytoplasm"/>
    <property type="evidence" value="ECO:0007669"/>
    <property type="project" value="UniProtKB-SubCell"/>
</dbReference>
<accession>A0A0K8J1P4</accession>
<dbReference type="PANTHER" id="PTHR43493:SF5">
    <property type="entry name" value="DNA GYRASE SUBUNIT A, CHLOROPLASTIC_MITOCHONDRIAL"/>
    <property type="match status" value="1"/>
</dbReference>
<reference evidence="13" key="1">
    <citation type="submission" date="2015-09" db="EMBL/GenBank/DDBJ databases">
        <authorList>
            <person name="Wibberg D."/>
        </authorList>
    </citation>
    <scope>NUCLEOTIDE SEQUENCE [LARGE SCALE GENOMIC DNA]</scope>
    <source>
        <strain evidence="13">SD1D</strain>
    </source>
</reference>
<evidence type="ECO:0000256" key="10">
    <source>
        <dbReference type="PROSITE-ProRule" id="PRU01384"/>
    </source>
</evidence>
<gene>
    <name evidence="9 12" type="primary">gyrA</name>
    <name evidence="12" type="ORF">SD1D_0006</name>
</gene>
<dbReference type="InterPro" id="IPR050220">
    <property type="entry name" value="Type_II_DNA_Topoisomerases"/>
</dbReference>
<evidence type="ECO:0000256" key="8">
    <source>
        <dbReference type="ARBA" id="ARBA00063644"/>
    </source>
</evidence>
<evidence type="ECO:0000256" key="7">
    <source>
        <dbReference type="ARBA" id="ARBA00023235"/>
    </source>
</evidence>
<dbReference type="EC" id="5.6.2.2" evidence="9"/>
<comment type="similarity">
    <text evidence="2 9">Belongs to the type II topoisomerase GyrA/ParC subunit family.</text>
</comment>
<dbReference type="NCBIfam" id="NF004044">
    <property type="entry name" value="PRK05561.1"/>
    <property type="match status" value="1"/>
</dbReference>
<keyword evidence="3 9" id="KW-0547">Nucleotide-binding</keyword>
<proteinExistence type="inferred from homology"/>
<dbReference type="InterPro" id="IPR013760">
    <property type="entry name" value="Topo_IIA-like_dom_sf"/>
</dbReference>
<feature type="short sequence motif" description="GyrA-box" evidence="9">
    <location>
        <begin position="531"/>
        <end position="537"/>
    </location>
</feature>
<dbReference type="InterPro" id="IPR005743">
    <property type="entry name" value="GyrA"/>
</dbReference>
<sequence length="839" mass="95169">MDEYIFDKVQDVDLKKTMETSYIDYAMSVIASRALPDVRDGLKPVQRRILYAMIELNNGPDKPHRKCARIVGDTMGKYHPHGDSSIYEALVKLAQDFSTRYPLIDGHGNFGSVDGDGAAAMRYTEARLSKISMEMLSDINKDTVDFNPNFDESEREPVVLPSRYPNLLVNGTSGIAVGMATNIPPHNLVEVINGVLKIIDNQIDEDRDTEIDEILDIIKGPDFPTGAEIIGRRGIEEAYRTGRGKIRVRAVTEIETMQNGKPRIIVTELPYMVNKAKLIEKIADLVKEKKIDGITELRDESDRNGMRIVIELRRDVNANVLLNQLYKHTQLQDTFGVIMLALVNNEPRVLNILQMLEYYLKHQKEVVTRRTKYDLNKAEERAHILQGLLIALDHIDEVISIIRGSQNGNIAKERLIERFGLSEAQAQAIIDMRLRALTGLERERLEAEFAELLAKIEEYKAILGDEKKLLGVIKEEITIIRDKYGDERRTKISYDEFDISMEDLIPNETTLIAMTKLGYIKRMTVDNFKSQHRGGKGIKGMQTIEDDFIEDLLMTMNHDYIMFFTNQGRVYRLKAYEIPEASRTARGMAIINLLQLMPDEQITAIIPIKEYKEDRYLFMATKYGMVKKTPIKDYENIRKSGLIAINLREGDELIEVKITNGKKDVFLVTKKGMCIRFDEDDVRPTGRSSMGVIGMSLDEDDQIIGMQLDTQGEYLLFVSAKGLGKRTAIDEFKVQFRGGKGVKCYKLTEKTGEVVGVKAVNEENEIMLITTEGIIIRILVSDISILGRITSGVKLINLDDENVFVASLAKVREESSSTSDEDIIKNLEKELKEENQSDS</sequence>
<dbReference type="RefSeq" id="WP_058257039.1">
    <property type="nucleotide sequence ID" value="NZ_LN879430.1"/>
</dbReference>
<dbReference type="Gene3D" id="3.30.1360.40">
    <property type="match status" value="1"/>
</dbReference>
<dbReference type="GO" id="GO:0009330">
    <property type="term" value="C:DNA topoisomerase type II (double strand cut, ATP-hydrolyzing) complex"/>
    <property type="evidence" value="ECO:0007669"/>
    <property type="project" value="TreeGrafter"/>
</dbReference>
<comment type="function">
    <text evidence="9">A type II topoisomerase that negatively supercoils closed circular double-stranded (ds) DNA in an ATP-dependent manner to modulate DNA topology and maintain chromosomes in an underwound state. Negative supercoiling favors strand separation, and DNA replication, transcription, recombination and repair, all of which involve strand separation. Also able to catalyze the interconversion of other topological isomers of dsDNA rings, including catenanes and knotted rings. Type II topoisomerases break and join 2 DNA strands simultaneously in an ATP-dependent manner.</text>
</comment>
<dbReference type="InterPro" id="IPR013758">
    <property type="entry name" value="Topo_IIA_A/C_ab"/>
</dbReference>
<dbReference type="SUPFAM" id="SSF101904">
    <property type="entry name" value="GyrA/ParC C-terminal domain-like"/>
    <property type="match status" value="1"/>
</dbReference>
<dbReference type="Gene3D" id="3.90.199.10">
    <property type="entry name" value="Topoisomerase II, domain 5"/>
    <property type="match status" value="1"/>
</dbReference>
<keyword evidence="13" id="KW-1185">Reference proteome</keyword>
<comment type="subunit">
    <text evidence="8">Heterotetramer composed of ParC and ParE.</text>
</comment>
<dbReference type="FunFam" id="3.30.1360.40:FF:000002">
    <property type="entry name" value="DNA gyrase subunit A"/>
    <property type="match status" value="1"/>
</dbReference>
<dbReference type="Pfam" id="PF03989">
    <property type="entry name" value="DNA_gyraseA_C"/>
    <property type="match status" value="6"/>
</dbReference>
<dbReference type="Proteomes" id="UP000196053">
    <property type="component" value="Chromosome I"/>
</dbReference>
<dbReference type="InterPro" id="IPR013757">
    <property type="entry name" value="Topo_IIA_A_a_sf"/>
</dbReference>
<keyword evidence="5 9" id="KW-0799">Topoisomerase</keyword>
<dbReference type="NCBIfam" id="NF004043">
    <property type="entry name" value="PRK05560.1"/>
    <property type="match status" value="1"/>
</dbReference>
<keyword evidence="9" id="KW-0963">Cytoplasm</keyword>
<evidence type="ECO:0000313" key="12">
    <source>
        <dbReference type="EMBL" id="CUH91581.1"/>
    </source>
</evidence>
<evidence type="ECO:0000256" key="1">
    <source>
        <dbReference type="ARBA" id="ARBA00000185"/>
    </source>
</evidence>
<dbReference type="GO" id="GO:0006261">
    <property type="term" value="P:DNA-templated DNA replication"/>
    <property type="evidence" value="ECO:0007669"/>
    <property type="project" value="UniProtKB-UniRule"/>
</dbReference>
<organism evidence="12 13">
    <name type="scientific">Herbinix luporum</name>
    <dbReference type="NCBI Taxonomy" id="1679721"/>
    <lineage>
        <taxon>Bacteria</taxon>
        <taxon>Bacillati</taxon>
        <taxon>Bacillota</taxon>
        <taxon>Clostridia</taxon>
        <taxon>Lachnospirales</taxon>
        <taxon>Lachnospiraceae</taxon>
        <taxon>Herbinix</taxon>
    </lineage>
</organism>
<dbReference type="FunFam" id="2.120.10.90:FF:000005">
    <property type="entry name" value="DNA topoisomerase 4 subunit A"/>
    <property type="match status" value="1"/>
</dbReference>
<evidence type="ECO:0000256" key="4">
    <source>
        <dbReference type="ARBA" id="ARBA00022840"/>
    </source>
</evidence>
<feature type="active site" description="O-(5'-phospho-DNA)-tyrosine intermediate" evidence="9 10">
    <location>
        <position position="123"/>
    </location>
</feature>
<dbReference type="FunFam" id="3.90.199.10:FF:000001">
    <property type="entry name" value="DNA gyrase subunit A"/>
    <property type="match status" value="1"/>
</dbReference>
<dbReference type="AlphaFoldDB" id="A0A0K8J1P4"/>
<protein>
    <recommendedName>
        <fullName evidence="9">DNA gyrase subunit A</fullName>
        <ecNumber evidence="9">5.6.2.2</ecNumber>
    </recommendedName>
</protein>
<dbReference type="InterPro" id="IPR006691">
    <property type="entry name" value="GyrA/parC_rep"/>
</dbReference>
<keyword evidence="7 9" id="KW-0413">Isomerase</keyword>
<dbReference type="InterPro" id="IPR035516">
    <property type="entry name" value="Gyrase/topoIV_suA_C"/>
</dbReference>
<feature type="domain" description="Topo IIA-type catalytic" evidence="11">
    <location>
        <begin position="35"/>
        <end position="504"/>
    </location>
</feature>
<comment type="subunit">
    <text evidence="9">Heterotetramer, composed of two GyrA and two GyrB chains. In the heterotetramer, GyrA contains the active site tyrosine that forms a transient covalent intermediate with DNA, while GyrB binds cofactors and catalyzes ATP hydrolysis.</text>
</comment>
<dbReference type="PANTHER" id="PTHR43493">
    <property type="entry name" value="DNA GYRASE/TOPOISOMERASE SUBUNIT A"/>
    <property type="match status" value="1"/>
</dbReference>
<name>A0A0K8J1P4_9FIRM</name>
<dbReference type="OrthoDB" id="9806486at2"/>
<comment type="miscellaneous">
    <text evidence="9">Few gyrases are as efficient as E.coli at forming negative supercoils. Not all organisms have 2 type II topoisomerases; in organisms with a single type II topoisomerase this enzyme also has to decatenate newly replicated chromosomes.</text>
</comment>
<dbReference type="Pfam" id="PF00521">
    <property type="entry name" value="DNA_topoisoIV"/>
    <property type="match status" value="1"/>
</dbReference>
<evidence type="ECO:0000256" key="3">
    <source>
        <dbReference type="ARBA" id="ARBA00022741"/>
    </source>
</evidence>
<dbReference type="GO" id="GO:0034335">
    <property type="term" value="F:DNA negative supercoiling activity"/>
    <property type="evidence" value="ECO:0007669"/>
    <property type="project" value="UniProtKB-ARBA"/>
</dbReference>
<evidence type="ECO:0000256" key="2">
    <source>
        <dbReference type="ARBA" id="ARBA00008263"/>
    </source>
</evidence>